<name>A0AAD6ZHL9_9AGAR</name>
<gene>
    <name evidence="2" type="ORF">DFH08DRAFT_817908</name>
</gene>
<evidence type="ECO:0000313" key="2">
    <source>
        <dbReference type="EMBL" id="KAJ7323333.1"/>
    </source>
</evidence>
<protein>
    <submittedName>
        <fullName evidence="2">Uncharacterized protein</fullName>
    </submittedName>
</protein>
<dbReference type="AlphaFoldDB" id="A0AAD6ZHL9"/>
<dbReference type="Proteomes" id="UP001218218">
    <property type="component" value="Unassembled WGS sequence"/>
</dbReference>
<feature type="region of interest" description="Disordered" evidence="1">
    <location>
        <begin position="1"/>
        <end position="20"/>
    </location>
</feature>
<keyword evidence="3" id="KW-1185">Reference proteome</keyword>
<proteinExistence type="predicted"/>
<evidence type="ECO:0000256" key="1">
    <source>
        <dbReference type="SAM" id="MobiDB-lite"/>
    </source>
</evidence>
<accession>A0AAD6ZHL9</accession>
<sequence length="245" mass="27541">MSGNKFRKNENRNPGHSRIPISQRLSAKSDLLFGCDTLVIPGFIAVYTATSSQLRGRKAGYCGKGRVERGGYGVAVVLRPDAIRKKSWAHSWPLPEELCTTTVVFRSIRIVTCHTAKNLRKFSSNSLKGTGYGRFNSYDSVTPQTVLQIEQNTTRENPALKKDDGDSVKSSLATQRKNDFVHQFLISLSCTIGHRRKNIDSTELMRNNKQSKWYYSGTWTSSAPRFETPIVAVRVDDSGRFSPRF</sequence>
<organism evidence="2 3">
    <name type="scientific">Mycena albidolilacea</name>
    <dbReference type="NCBI Taxonomy" id="1033008"/>
    <lineage>
        <taxon>Eukaryota</taxon>
        <taxon>Fungi</taxon>
        <taxon>Dikarya</taxon>
        <taxon>Basidiomycota</taxon>
        <taxon>Agaricomycotina</taxon>
        <taxon>Agaricomycetes</taxon>
        <taxon>Agaricomycetidae</taxon>
        <taxon>Agaricales</taxon>
        <taxon>Marasmiineae</taxon>
        <taxon>Mycenaceae</taxon>
        <taxon>Mycena</taxon>
    </lineage>
</organism>
<comment type="caution">
    <text evidence="2">The sequence shown here is derived from an EMBL/GenBank/DDBJ whole genome shotgun (WGS) entry which is preliminary data.</text>
</comment>
<dbReference type="EMBL" id="JARIHO010000047">
    <property type="protein sequence ID" value="KAJ7323333.1"/>
    <property type="molecule type" value="Genomic_DNA"/>
</dbReference>
<reference evidence="2" key="1">
    <citation type="submission" date="2023-03" db="EMBL/GenBank/DDBJ databases">
        <title>Massive genome expansion in bonnet fungi (Mycena s.s.) driven by repeated elements and novel gene families across ecological guilds.</title>
        <authorList>
            <consortium name="Lawrence Berkeley National Laboratory"/>
            <person name="Harder C.B."/>
            <person name="Miyauchi S."/>
            <person name="Viragh M."/>
            <person name="Kuo A."/>
            <person name="Thoen E."/>
            <person name="Andreopoulos B."/>
            <person name="Lu D."/>
            <person name="Skrede I."/>
            <person name="Drula E."/>
            <person name="Henrissat B."/>
            <person name="Morin E."/>
            <person name="Kohler A."/>
            <person name="Barry K."/>
            <person name="LaButti K."/>
            <person name="Morin E."/>
            <person name="Salamov A."/>
            <person name="Lipzen A."/>
            <person name="Mereny Z."/>
            <person name="Hegedus B."/>
            <person name="Baldrian P."/>
            <person name="Stursova M."/>
            <person name="Weitz H."/>
            <person name="Taylor A."/>
            <person name="Grigoriev I.V."/>
            <person name="Nagy L.G."/>
            <person name="Martin F."/>
            <person name="Kauserud H."/>
        </authorList>
    </citation>
    <scope>NUCLEOTIDE SEQUENCE</scope>
    <source>
        <strain evidence="2">CBHHK002</strain>
    </source>
</reference>
<evidence type="ECO:0000313" key="3">
    <source>
        <dbReference type="Proteomes" id="UP001218218"/>
    </source>
</evidence>